<feature type="domain" description="Galactosyltransferase C-terminal" evidence="12">
    <location>
        <begin position="253"/>
        <end position="328"/>
    </location>
</feature>
<keyword evidence="11" id="KW-0479">Metal-binding</keyword>
<comment type="subcellular location">
    <subcellularLocation>
        <location evidence="1 11">Membrane</location>
        <topology evidence="1 11">Single-pass type II membrane protein</topology>
    </subcellularLocation>
</comment>
<organism evidence="14 15">
    <name type="scientific">Loxostege sticticalis</name>
    <name type="common">Beet webworm moth</name>
    <dbReference type="NCBI Taxonomy" id="481309"/>
    <lineage>
        <taxon>Eukaryota</taxon>
        <taxon>Metazoa</taxon>
        <taxon>Ecdysozoa</taxon>
        <taxon>Arthropoda</taxon>
        <taxon>Hexapoda</taxon>
        <taxon>Insecta</taxon>
        <taxon>Pterygota</taxon>
        <taxon>Neoptera</taxon>
        <taxon>Endopterygota</taxon>
        <taxon>Lepidoptera</taxon>
        <taxon>Glossata</taxon>
        <taxon>Ditrysia</taxon>
        <taxon>Pyraloidea</taxon>
        <taxon>Crambidae</taxon>
        <taxon>Pyraustinae</taxon>
        <taxon>Loxostege</taxon>
    </lineage>
</organism>
<feature type="transmembrane region" description="Helical" evidence="11">
    <location>
        <begin position="36"/>
        <end position="56"/>
    </location>
</feature>
<dbReference type="Pfam" id="PF13733">
    <property type="entry name" value="Glyco_transf_7N"/>
    <property type="match status" value="1"/>
</dbReference>
<keyword evidence="9 11" id="KW-0472">Membrane</keyword>
<dbReference type="PANTHER" id="PTHR19300">
    <property type="entry name" value="BETA-1,4-GALACTOSYLTRANSFERASE"/>
    <property type="match status" value="1"/>
</dbReference>
<evidence type="ECO:0000313" key="14">
    <source>
        <dbReference type="EMBL" id="KAL0821585.1"/>
    </source>
</evidence>
<dbReference type="GO" id="GO:0016020">
    <property type="term" value="C:membrane"/>
    <property type="evidence" value="ECO:0007669"/>
    <property type="project" value="UniProtKB-SubCell"/>
</dbReference>
<dbReference type="InterPro" id="IPR027791">
    <property type="entry name" value="Galactosyl_T_C"/>
</dbReference>
<name>A0ABD0SP42_LOXSC</name>
<comment type="similarity">
    <text evidence="3 11">Belongs to the glycosyltransferase 7 family.</text>
</comment>
<evidence type="ECO:0000256" key="3">
    <source>
        <dbReference type="ARBA" id="ARBA00005735"/>
    </source>
</evidence>
<feature type="domain" description="Galactosyltransferase N-terminal" evidence="13">
    <location>
        <begin position="116"/>
        <end position="247"/>
    </location>
</feature>
<dbReference type="SUPFAM" id="SSF53448">
    <property type="entry name" value="Nucleotide-diphospho-sugar transferases"/>
    <property type="match status" value="1"/>
</dbReference>
<evidence type="ECO:0000256" key="4">
    <source>
        <dbReference type="ARBA" id="ARBA00022676"/>
    </source>
</evidence>
<keyword evidence="5 11" id="KW-0808">Transferase</keyword>
<keyword evidence="10 11" id="KW-0325">Glycoprotein</keyword>
<sequence length="383" mass="45477">MSRKSKLYNTRSIGFRFNLQCFVRDSNNIASSNKTFYCRCFFAIAIIVIYLQYQYILDTVWTKNMPKDLIRTQVNRYYTYQYQRVMSYERFKAMKLALKNVDRSEMPRYQKNTPICFLNKSTLLGRIRVETSYISPRKVERLRLGVMSGGFYAPPHCRAKHKVAILVPFRNRTTNLSKFLRHMHPFLQKQLLQYRIFVIEQIGREKFNKGALYNIAFLETQRFGTWNCLVFQDVDLLPQDGRILYSCLRKPAHMCPALDCWQYQFSAIKSFGGVTSMTPEMYLQVNGYSNAYWNWGAEDDDMFVRIKASKLGVWRYNMTIARFHCLPHPKNEYNPKRYILLGNAKRRYKTDGLKSLQYKLIAIIKRKLFTHILVDVNPFNYTV</sequence>
<dbReference type="EMBL" id="JBEDNZ010000017">
    <property type="protein sequence ID" value="KAL0821585.1"/>
    <property type="molecule type" value="Genomic_DNA"/>
</dbReference>
<keyword evidence="4 11" id="KW-0328">Glycosyltransferase</keyword>
<evidence type="ECO:0000256" key="5">
    <source>
        <dbReference type="ARBA" id="ARBA00022679"/>
    </source>
</evidence>
<evidence type="ECO:0000256" key="11">
    <source>
        <dbReference type="RuleBase" id="RU368121"/>
    </source>
</evidence>
<dbReference type="AlphaFoldDB" id="A0ABD0SP42"/>
<evidence type="ECO:0000256" key="9">
    <source>
        <dbReference type="ARBA" id="ARBA00023136"/>
    </source>
</evidence>
<dbReference type="PRINTS" id="PR02050">
    <property type="entry name" value="B14GALTRFASE"/>
</dbReference>
<comment type="pathway">
    <text evidence="2 11">Protein modification; protein glycosylation.</text>
</comment>
<accession>A0ABD0SP42</accession>
<evidence type="ECO:0000256" key="10">
    <source>
        <dbReference type="ARBA" id="ARBA00023180"/>
    </source>
</evidence>
<proteinExistence type="inferred from homology"/>
<reference evidence="14 15" key="1">
    <citation type="submission" date="2024-06" db="EMBL/GenBank/DDBJ databases">
        <title>A chromosome-level genome assembly of beet webworm, Loxostege sticticalis.</title>
        <authorList>
            <person name="Zhang Y."/>
        </authorList>
    </citation>
    <scope>NUCLEOTIDE SEQUENCE [LARGE SCALE GENOMIC DNA]</scope>
    <source>
        <strain evidence="14">AQ028</strain>
        <tissue evidence="14">Male pupae</tissue>
    </source>
</reference>
<dbReference type="Proteomes" id="UP001549921">
    <property type="component" value="Unassembled WGS sequence"/>
</dbReference>
<comment type="cofactor">
    <cofactor evidence="11">
        <name>Mn(2+)</name>
        <dbReference type="ChEBI" id="CHEBI:29035"/>
    </cofactor>
</comment>
<evidence type="ECO:0000256" key="8">
    <source>
        <dbReference type="ARBA" id="ARBA00022989"/>
    </source>
</evidence>
<dbReference type="InterPro" id="IPR027995">
    <property type="entry name" value="Galactosyl_T_N"/>
</dbReference>
<evidence type="ECO:0000256" key="6">
    <source>
        <dbReference type="ARBA" id="ARBA00022692"/>
    </source>
</evidence>
<dbReference type="InterPro" id="IPR029044">
    <property type="entry name" value="Nucleotide-diphossugar_trans"/>
</dbReference>
<dbReference type="GO" id="GO:0016757">
    <property type="term" value="F:glycosyltransferase activity"/>
    <property type="evidence" value="ECO:0007669"/>
    <property type="project" value="UniProtKB-KW"/>
</dbReference>
<evidence type="ECO:0000256" key="1">
    <source>
        <dbReference type="ARBA" id="ARBA00004606"/>
    </source>
</evidence>
<comment type="caution">
    <text evidence="14">The sequence shown here is derived from an EMBL/GenBank/DDBJ whole genome shotgun (WGS) entry which is preliminary data.</text>
</comment>
<keyword evidence="8 11" id="KW-1133">Transmembrane helix</keyword>
<dbReference type="GO" id="GO:0046872">
    <property type="term" value="F:metal ion binding"/>
    <property type="evidence" value="ECO:0007669"/>
    <property type="project" value="UniProtKB-UniRule"/>
</dbReference>
<evidence type="ECO:0000259" key="12">
    <source>
        <dbReference type="Pfam" id="PF02709"/>
    </source>
</evidence>
<dbReference type="PANTHER" id="PTHR19300:SF57">
    <property type="entry name" value="BETA-1,4-N-ACETYLGALACTOSAMINYLTRANSFERASE"/>
    <property type="match status" value="1"/>
</dbReference>
<dbReference type="EC" id="2.4.1.-" evidence="11"/>
<evidence type="ECO:0000256" key="2">
    <source>
        <dbReference type="ARBA" id="ARBA00004922"/>
    </source>
</evidence>
<protein>
    <recommendedName>
        <fullName evidence="11">Beta-1,4-N-acetylgalactosaminyltransferase</fullName>
        <ecNumber evidence="11">2.4.1.-</ecNumber>
    </recommendedName>
    <alternativeName>
        <fullName evidence="11">Beta-4-GalNAcT</fullName>
    </alternativeName>
</protein>
<dbReference type="Gene3D" id="3.90.550.10">
    <property type="entry name" value="Spore Coat Polysaccharide Biosynthesis Protein SpsA, Chain A"/>
    <property type="match status" value="1"/>
</dbReference>
<keyword evidence="6 11" id="KW-0812">Transmembrane</keyword>
<keyword evidence="7 11" id="KW-0735">Signal-anchor</keyword>
<evidence type="ECO:0000259" key="13">
    <source>
        <dbReference type="Pfam" id="PF13733"/>
    </source>
</evidence>
<dbReference type="InterPro" id="IPR003859">
    <property type="entry name" value="Galactosyl_T"/>
</dbReference>
<evidence type="ECO:0000256" key="7">
    <source>
        <dbReference type="ARBA" id="ARBA00022968"/>
    </source>
</evidence>
<evidence type="ECO:0000313" key="15">
    <source>
        <dbReference type="Proteomes" id="UP001549921"/>
    </source>
</evidence>
<dbReference type="Pfam" id="PF02709">
    <property type="entry name" value="Glyco_transf_7C"/>
    <property type="match status" value="1"/>
</dbReference>
<keyword evidence="11" id="KW-0464">Manganese</keyword>
<gene>
    <name evidence="14" type="ORF">ABMA28_005037</name>
</gene>
<comment type="function">
    <text evidence="11">Catalyzes the transfer of galactose onto proteins or lipids.</text>
</comment>